<name>A0ABV2JAH5_9FIRM</name>
<accession>A0ABV2JAH5</accession>
<evidence type="ECO:0000256" key="1">
    <source>
        <dbReference type="SAM" id="Phobius"/>
    </source>
</evidence>
<sequence>MNENDKRKRRKEYETCKREFKKGVIATIIYILCSTILSYTLGYKQTFTDMTLILGFPAWIFYSVLIPWILIVIYTVYFAFKMED</sequence>
<reference evidence="2 3" key="1">
    <citation type="submission" date="2024-06" db="EMBL/GenBank/DDBJ databases">
        <title>Genomic Encyclopedia of Type Strains, Phase IV (KMG-IV): sequencing the most valuable type-strain genomes for metagenomic binning, comparative biology and taxonomic classification.</title>
        <authorList>
            <person name="Goeker M."/>
        </authorList>
    </citation>
    <scope>NUCLEOTIDE SEQUENCE [LARGE SCALE GENOMIC DNA]</scope>
    <source>
        <strain evidence="2 3">DSM 21460</strain>
    </source>
</reference>
<keyword evidence="1" id="KW-1133">Transmembrane helix</keyword>
<gene>
    <name evidence="2" type="ORF">ABID14_001424</name>
</gene>
<dbReference type="EMBL" id="JBEPMA010000008">
    <property type="protein sequence ID" value="MET3617790.1"/>
    <property type="molecule type" value="Genomic_DNA"/>
</dbReference>
<organism evidence="2 3">
    <name type="scientific">Peptoniphilus olsenii</name>
    <dbReference type="NCBI Taxonomy" id="411570"/>
    <lineage>
        <taxon>Bacteria</taxon>
        <taxon>Bacillati</taxon>
        <taxon>Bacillota</taxon>
        <taxon>Tissierellia</taxon>
        <taxon>Tissierellales</taxon>
        <taxon>Peptoniphilaceae</taxon>
        <taxon>Peptoniphilus</taxon>
    </lineage>
</organism>
<evidence type="ECO:0000313" key="3">
    <source>
        <dbReference type="Proteomes" id="UP001549162"/>
    </source>
</evidence>
<dbReference type="Proteomes" id="UP001549162">
    <property type="component" value="Unassembled WGS sequence"/>
</dbReference>
<keyword evidence="3" id="KW-1185">Reference proteome</keyword>
<keyword evidence="1" id="KW-0472">Membrane</keyword>
<evidence type="ECO:0000313" key="2">
    <source>
        <dbReference type="EMBL" id="MET3617790.1"/>
    </source>
</evidence>
<feature type="transmembrane region" description="Helical" evidence="1">
    <location>
        <begin position="59"/>
        <end position="80"/>
    </location>
</feature>
<dbReference type="RefSeq" id="WP_354368561.1">
    <property type="nucleotide sequence ID" value="NZ_JBEPMA010000008.1"/>
</dbReference>
<dbReference type="InterPro" id="IPR010398">
    <property type="entry name" value="DUF997"/>
</dbReference>
<proteinExistence type="predicted"/>
<dbReference type="Pfam" id="PF06196">
    <property type="entry name" value="DUF997"/>
    <property type="match status" value="1"/>
</dbReference>
<comment type="caution">
    <text evidence="2">The sequence shown here is derived from an EMBL/GenBank/DDBJ whole genome shotgun (WGS) entry which is preliminary data.</text>
</comment>
<feature type="transmembrane region" description="Helical" evidence="1">
    <location>
        <begin position="20"/>
        <end position="39"/>
    </location>
</feature>
<protein>
    <submittedName>
        <fullName evidence="2">Membrane protein YesL</fullName>
    </submittedName>
</protein>
<keyword evidence="1" id="KW-0812">Transmembrane</keyword>